<dbReference type="Proteomes" id="UP001230145">
    <property type="component" value="Unassembled WGS sequence"/>
</dbReference>
<dbReference type="PROSITE" id="PS01075">
    <property type="entry name" value="ACETATE_KINASE_1"/>
    <property type="match status" value="1"/>
</dbReference>
<evidence type="ECO:0000256" key="7">
    <source>
        <dbReference type="RuleBase" id="RU003835"/>
    </source>
</evidence>
<comment type="subunit">
    <text evidence="6">Homodimer.</text>
</comment>
<evidence type="ECO:0000256" key="3">
    <source>
        <dbReference type="ARBA" id="ARBA00022741"/>
    </source>
</evidence>
<comment type="pathway">
    <text evidence="6">Metabolic intermediate biosynthesis; acetyl-CoA biosynthesis; acetyl-CoA from acetate: step 1/2.</text>
</comment>
<dbReference type="PRINTS" id="PR00471">
    <property type="entry name" value="ACETATEKNASE"/>
</dbReference>
<dbReference type="InterPro" id="IPR023865">
    <property type="entry name" value="Aliphatic_acid_kinase_CS"/>
</dbReference>
<feature type="binding site" evidence="6">
    <location>
        <position position="88"/>
    </location>
    <ligand>
        <name>substrate</name>
    </ligand>
</feature>
<feature type="binding site" evidence="6">
    <location>
        <begin position="202"/>
        <end position="206"/>
    </location>
    <ligand>
        <name>ATP</name>
        <dbReference type="ChEBI" id="CHEBI:30616"/>
    </ligand>
</feature>
<dbReference type="InterPro" id="IPR004372">
    <property type="entry name" value="Ac/propionate_kinase"/>
</dbReference>
<dbReference type="EMBL" id="JAUSQL010000001">
    <property type="protein sequence ID" value="MDP9831966.1"/>
    <property type="molecule type" value="Genomic_DNA"/>
</dbReference>
<comment type="catalytic activity">
    <reaction evidence="6">
        <text>acetate + ATP = acetyl phosphate + ADP</text>
        <dbReference type="Rhea" id="RHEA:11352"/>
        <dbReference type="ChEBI" id="CHEBI:22191"/>
        <dbReference type="ChEBI" id="CHEBI:30089"/>
        <dbReference type="ChEBI" id="CHEBI:30616"/>
        <dbReference type="ChEBI" id="CHEBI:456216"/>
        <dbReference type="EC" id="2.7.2.1"/>
    </reaction>
</comment>
<dbReference type="PANTHER" id="PTHR21060">
    <property type="entry name" value="ACETATE KINASE"/>
    <property type="match status" value="1"/>
</dbReference>
<feature type="site" description="Transition state stabilizer" evidence="6">
    <location>
        <position position="176"/>
    </location>
</feature>
<dbReference type="GO" id="GO:0008776">
    <property type="term" value="F:acetate kinase activity"/>
    <property type="evidence" value="ECO:0007669"/>
    <property type="project" value="UniProtKB-EC"/>
</dbReference>
<proteinExistence type="inferred from homology"/>
<dbReference type="SUPFAM" id="SSF53067">
    <property type="entry name" value="Actin-like ATPase domain"/>
    <property type="match status" value="2"/>
</dbReference>
<comment type="function">
    <text evidence="6">Catalyzes the formation of acetyl phosphate from acetate and ATP. Can also catalyze the reverse reaction.</text>
</comment>
<organism evidence="8 9">
    <name type="scientific">Trueperella abortisuis</name>
    <dbReference type="NCBI Taxonomy" id="445930"/>
    <lineage>
        <taxon>Bacteria</taxon>
        <taxon>Bacillati</taxon>
        <taxon>Actinomycetota</taxon>
        <taxon>Actinomycetes</taxon>
        <taxon>Actinomycetales</taxon>
        <taxon>Actinomycetaceae</taxon>
        <taxon>Trueperella</taxon>
    </lineage>
</organism>
<comment type="subcellular location">
    <subcellularLocation>
        <location evidence="6">Cytoplasm</location>
    </subcellularLocation>
</comment>
<keyword evidence="3 6" id="KW-0547">Nucleotide-binding</keyword>
<evidence type="ECO:0000313" key="8">
    <source>
        <dbReference type="EMBL" id="MDP9831966.1"/>
    </source>
</evidence>
<protein>
    <recommendedName>
        <fullName evidence="6">Acetate kinase</fullName>
        <ecNumber evidence="6">2.7.2.1</ecNumber>
    </recommendedName>
    <alternativeName>
        <fullName evidence="6">Acetokinase</fullName>
    </alternativeName>
</protein>
<dbReference type="EC" id="2.7.2.1" evidence="6"/>
<dbReference type="NCBIfam" id="TIGR00016">
    <property type="entry name" value="ackA"/>
    <property type="match status" value="1"/>
</dbReference>
<dbReference type="PIRSF" id="PIRSF000722">
    <property type="entry name" value="Acetate_prop_kin"/>
    <property type="match status" value="1"/>
</dbReference>
<keyword evidence="6" id="KW-0460">Magnesium</keyword>
<dbReference type="Gene3D" id="3.30.420.40">
    <property type="match status" value="2"/>
</dbReference>
<evidence type="ECO:0000313" key="9">
    <source>
        <dbReference type="Proteomes" id="UP001230145"/>
    </source>
</evidence>
<evidence type="ECO:0000256" key="2">
    <source>
        <dbReference type="ARBA" id="ARBA00022679"/>
    </source>
</evidence>
<feature type="binding site" evidence="6">
    <location>
        <begin position="276"/>
        <end position="278"/>
    </location>
    <ligand>
        <name>ATP</name>
        <dbReference type="ChEBI" id="CHEBI:30616"/>
    </ligand>
</feature>
<dbReference type="InterPro" id="IPR043129">
    <property type="entry name" value="ATPase_NBD"/>
</dbReference>
<comment type="cofactor">
    <cofactor evidence="6">
        <name>Mg(2+)</name>
        <dbReference type="ChEBI" id="CHEBI:18420"/>
    </cofactor>
    <cofactor evidence="6">
        <name>Mn(2+)</name>
        <dbReference type="ChEBI" id="CHEBI:29035"/>
    </cofactor>
    <text evidence="6">Mg(2+). Can also accept Mn(2+).</text>
</comment>
<dbReference type="PANTHER" id="PTHR21060:SF15">
    <property type="entry name" value="ACETATE KINASE-RELATED"/>
    <property type="match status" value="1"/>
</dbReference>
<comment type="caution">
    <text evidence="6">Lacks conserved residue(s) required for the propagation of feature annotation.</text>
</comment>
<feature type="binding site" evidence="6">
    <location>
        <position position="14"/>
    </location>
    <ligand>
        <name>ATP</name>
        <dbReference type="ChEBI" id="CHEBI:30616"/>
    </ligand>
</feature>
<name>A0ABT9PGX2_9ACTO</name>
<feature type="binding site" evidence="6">
    <location>
        <position position="7"/>
    </location>
    <ligand>
        <name>Mg(2+)</name>
        <dbReference type="ChEBI" id="CHEBI:18420"/>
    </ligand>
</feature>
<feature type="site" description="Transition state stabilizer" evidence="6">
    <location>
        <position position="235"/>
    </location>
</feature>
<comment type="caution">
    <text evidence="8">The sequence shown here is derived from an EMBL/GenBank/DDBJ whole genome shotgun (WGS) entry which is preliminary data.</text>
</comment>
<evidence type="ECO:0000256" key="6">
    <source>
        <dbReference type="HAMAP-Rule" id="MF_00020"/>
    </source>
</evidence>
<keyword evidence="4 6" id="KW-0418">Kinase</keyword>
<dbReference type="CDD" id="cd24010">
    <property type="entry name" value="ASKHA_NBD_AcK_PK"/>
    <property type="match status" value="1"/>
</dbReference>
<keyword evidence="6" id="KW-0963">Cytoplasm</keyword>
<keyword evidence="6" id="KW-0479">Metal-binding</keyword>
<dbReference type="InterPro" id="IPR000890">
    <property type="entry name" value="Aliphatic_acid_kin_short-chain"/>
</dbReference>
<gene>
    <name evidence="6" type="primary">ackA</name>
    <name evidence="8" type="ORF">J2S45_000645</name>
</gene>
<dbReference type="PROSITE" id="PS01076">
    <property type="entry name" value="ACETATE_KINASE_2"/>
    <property type="match status" value="1"/>
</dbReference>
<reference evidence="8 9" key="1">
    <citation type="submission" date="2023-07" db="EMBL/GenBank/DDBJ databases">
        <title>Sequencing the genomes of 1000 actinobacteria strains.</title>
        <authorList>
            <person name="Klenk H.-P."/>
        </authorList>
    </citation>
    <scope>NUCLEOTIDE SEQUENCE [LARGE SCALE GENOMIC DNA]</scope>
    <source>
        <strain evidence="8 9">DSM 19515</strain>
    </source>
</reference>
<sequence>MTVLVINSGSSSIKYQLIDPDSGRTLAKGLVERIGETTSHLEHEVGEETFELDQPIEDHAVGLSLVIDMFNSHGPSLAEAGIRAVGHRVVQGGKYFDKAALITDEVEKIIEDLIPLGPLHNPAHLKGIRVAREMFDVPNIAVFDTAFFQSLPNESATYALKRDVAEKYQIRRYGAHGTSHQFVSGEVSTMLGRDDLKQIVLHLGNGASASAVVNGKAVDTSMGLTPLEGLVMGTRTGDIDPAAVFHLSREAGMSTDEIDNLFNKQSGLKGLAGDNDMRQVRSLAESGDPNAKEALEVYVHRLLHYIGAYTAVMGGVDVITFTAGAGENDVDLRADVCARLAPFGVKLDLEKNAVRSKEARVISAPDSSLTICVVPTNEELSIARQCMEII</sequence>
<keyword evidence="2 6" id="KW-0808">Transferase</keyword>
<keyword evidence="5 6" id="KW-0067">ATP-binding</keyword>
<comment type="similarity">
    <text evidence="1 6 7">Belongs to the acetokinase family.</text>
</comment>
<feature type="active site" description="Proton donor/acceptor" evidence="6">
    <location>
        <position position="144"/>
    </location>
</feature>
<accession>A0ABT9PGX2</accession>
<feature type="binding site" evidence="6">
    <location>
        <position position="378"/>
    </location>
    <ligand>
        <name>Mg(2+)</name>
        <dbReference type="ChEBI" id="CHEBI:18420"/>
    </ligand>
</feature>
<keyword evidence="9" id="KW-1185">Reference proteome</keyword>
<evidence type="ECO:0000256" key="5">
    <source>
        <dbReference type="ARBA" id="ARBA00022840"/>
    </source>
</evidence>
<dbReference type="RefSeq" id="WP_307634524.1">
    <property type="nucleotide sequence ID" value="NZ_JAUSQL010000001.1"/>
</dbReference>
<evidence type="ECO:0000256" key="1">
    <source>
        <dbReference type="ARBA" id="ARBA00008748"/>
    </source>
</evidence>
<dbReference type="Pfam" id="PF00871">
    <property type="entry name" value="Acetate_kinase"/>
    <property type="match status" value="1"/>
</dbReference>
<evidence type="ECO:0000256" key="4">
    <source>
        <dbReference type="ARBA" id="ARBA00022777"/>
    </source>
</evidence>
<dbReference type="HAMAP" id="MF_00020">
    <property type="entry name" value="Acetate_kinase"/>
    <property type="match status" value="1"/>
</dbReference>